<comment type="caution">
    <text evidence="1">The sequence shown here is derived from an EMBL/GenBank/DDBJ whole genome shotgun (WGS) entry which is preliminary data.</text>
</comment>
<proteinExistence type="predicted"/>
<dbReference type="Proteomes" id="UP001162992">
    <property type="component" value="Chromosome 1"/>
</dbReference>
<dbReference type="EMBL" id="CM055092">
    <property type="protein sequence ID" value="KAJ7571419.1"/>
    <property type="molecule type" value="Genomic_DNA"/>
</dbReference>
<name>A0ACC2EY79_DIPCM</name>
<evidence type="ECO:0000313" key="2">
    <source>
        <dbReference type="Proteomes" id="UP001162992"/>
    </source>
</evidence>
<accession>A0ACC2EY79</accession>
<organism evidence="1 2">
    <name type="scientific">Diphasiastrum complanatum</name>
    <name type="common">Issler's clubmoss</name>
    <name type="synonym">Lycopodium complanatum</name>
    <dbReference type="NCBI Taxonomy" id="34168"/>
    <lineage>
        <taxon>Eukaryota</taxon>
        <taxon>Viridiplantae</taxon>
        <taxon>Streptophyta</taxon>
        <taxon>Embryophyta</taxon>
        <taxon>Tracheophyta</taxon>
        <taxon>Lycopodiopsida</taxon>
        <taxon>Lycopodiales</taxon>
        <taxon>Lycopodiaceae</taxon>
        <taxon>Lycopodioideae</taxon>
        <taxon>Diphasiastrum</taxon>
    </lineage>
</organism>
<gene>
    <name evidence="1" type="ORF">O6H91_01G162600</name>
</gene>
<reference evidence="2" key="1">
    <citation type="journal article" date="2024" name="Proc. Natl. Acad. Sci. U.S.A.">
        <title>Extraordinary preservation of gene collinearity over three hundred million years revealed in homosporous lycophytes.</title>
        <authorList>
            <person name="Li C."/>
            <person name="Wickell D."/>
            <person name="Kuo L.Y."/>
            <person name="Chen X."/>
            <person name="Nie B."/>
            <person name="Liao X."/>
            <person name="Peng D."/>
            <person name="Ji J."/>
            <person name="Jenkins J."/>
            <person name="Williams M."/>
            <person name="Shu S."/>
            <person name="Plott C."/>
            <person name="Barry K."/>
            <person name="Rajasekar S."/>
            <person name="Grimwood J."/>
            <person name="Han X."/>
            <person name="Sun S."/>
            <person name="Hou Z."/>
            <person name="He W."/>
            <person name="Dai G."/>
            <person name="Sun C."/>
            <person name="Schmutz J."/>
            <person name="Leebens-Mack J.H."/>
            <person name="Li F.W."/>
            <person name="Wang L."/>
        </authorList>
    </citation>
    <scope>NUCLEOTIDE SEQUENCE [LARGE SCALE GENOMIC DNA]</scope>
    <source>
        <strain evidence="2">cv. PW_Plant_1</strain>
    </source>
</reference>
<keyword evidence="2" id="KW-1185">Reference proteome</keyword>
<evidence type="ECO:0000313" key="1">
    <source>
        <dbReference type="EMBL" id="KAJ7571419.1"/>
    </source>
</evidence>
<protein>
    <submittedName>
        <fullName evidence="1">Uncharacterized protein</fullName>
    </submittedName>
</protein>
<sequence>MESASFEKNTSSLSGKVDESRVGKAVDALLKWMSHKTNGKPQQLLEDDQLLYLVISLKKIPERERTNPYRIPLPHPLFSLNGSQEVCLIVNDREKGINKKEAKQKILQEGLGIAKVVGITKLKTDFFSFEAKRKLCGSYDLFLADDRILPRLPALLGKAFFKKKKHPIPVKLSRAQWKNQVEAACGSTFLYIRGGTCSMLKAARISQTRQEIMDNIMAAIQGAAEAVPKKWRNIRAIHLKTMESLALPLYQAMPDTPFKIESGLLQPATEARNAKLEPGNDPRKNSKKKSRKRYIDTE</sequence>